<dbReference type="GO" id="GO:0016279">
    <property type="term" value="F:protein-lysine N-methyltransferase activity"/>
    <property type="evidence" value="ECO:0007669"/>
    <property type="project" value="TreeGrafter"/>
</dbReference>
<dbReference type="SUPFAM" id="SSF53335">
    <property type="entry name" value="S-adenosyl-L-methionine-dependent methyltransferases"/>
    <property type="match status" value="1"/>
</dbReference>
<dbReference type="InterPro" id="IPR050078">
    <property type="entry name" value="Ribosomal_L11_MeTrfase_PrmA"/>
</dbReference>
<dbReference type="Pfam" id="PF06325">
    <property type="entry name" value="PrmA"/>
    <property type="match status" value="1"/>
</dbReference>
<evidence type="ECO:0000256" key="1">
    <source>
        <dbReference type="ARBA" id="ARBA00009741"/>
    </source>
</evidence>
<dbReference type="PANTHER" id="PTHR43648">
    <property type="entry name" value="ELECTRON TRANSFER FLAVOPROTEIN BETA SUBUNIT LYSINE METHYLTRANSFERASE"/>
    <property type="match status" value="1"/>
</dbReference>
<name>A0A150FUR3_GONPE</name>
<dbReference type="Proteomes" id="UP000075714">
    <property type="component" value="Unassembled WGS sequence"/>
</dbReference>
<comment type="caution">
    <text evidence="10">The sequence shown here is derived from an EMBL/GenBank/DDBJ whole genome shotgun (WGS) entry which is preliminary data.</text>
</comment>
<evidence type="ECO:0000256" key="8">
    <source>
        <dbReference type="ARBA" id="ARBA00042266"/>
    </source>
</evidence>
<sequence length="452" mass="45396">MSLASEEGSSQPHSPGPMATAPPASGADGFARSACSGSLSSGGRRVVGTGGAAGSLSSGGSGGTAGSGAAAGAFAPGAAGVAGGGGGVHLGRLALHHRWLRRQLSSAASATSAGSSPPPAEIEATCLRCTLRSVSGEVAEELGDMLLAMGAQSVVVQEHRPPGGPEQEIFDDGQSRLWDRCDLMAHFPLEADVEGTLLLAAEAAGLPADLSQLSFGVEPVANESWVEQIKASYVPLQLSDDLWVIPEWSQPVDPGATNIVLQPGVAFGTGEHPTTRLCLRELRRLGAGGKLAGAAVCDYGTGSGVLAIAALKYGASRAVGTDIDSLAVKAAQRNGALNGFEPPAFSVLQVGGGIDEPEPLAEAAPGGEAEGGGGGKAASFDVVVANILRGPLVELQPRLARYVRPGGLLLLSGILAEQAEEVAAAYASEFGGFEMRTDAQWALLTATKKAGP</sequence>
<proteinExistence type="inferred from homology"/>
<dbReference type="OrthoDB" id="419617at2759"/>
<comment type="similarity">
    <text evidence="1">Belongs to the methyltransferase superfamily. PrmA family.</text>
</comment>
<protein>
    <recommendedName>
        <fullName evidence="8">ETFB lysine methyltransferase</fullName>
    </recommendedName>
    <alternativeName>
        <fullName evidence="7">Protein N-lysine methyltransferase METTL20</fullName>
    </alternativeName>
</protein>
<keyword evidence="5" id="KW-0949">S-adenosyl-L-methionine</keyword>
<keyword evidence="4" id="KW-0808">Transferase</keyword>
<keyword evidence="3" id="KW-0489">Methyltransferase</keyword>
<gene>
    <name evidence="10" type="ORF">GPECTOR_547g556</name>
</gene>
<evidence type="ECO:0000256" key="9">
    <source>
        <dbReference type="SAM" id="MobiDB-lite"/>
    </source>
</evidence>
<accession>A0A150FUR3</accession>
<dbReference type="PANTHER" id="PTHR43648:SF1">
    <property type="entry name" value="ELECTRON TRANSFER FLAVOPROTEIN BETA SUBUNIT LYSINE METHYLTRANSFERASE"/>
    <property type="match status" value="1"/>
</dbReference>
<dbReference type="CDD" id="cd02440">
    <property type="entry name" value="AdoMet_MTases"/>
    <property type="match status" value="1"/>
</dbReference>
<dbReference type="GO" id="GO:0032259">
    <property type="term" value="P:methylation"/>
    <property type="evidence" value="ECO:0007669"/>
    <property type="project" value="UniProtKB-KW"/>
</dbReference>
<comment type="similarity">
    <text evidence="6">Belongs to the methyltransferase superfamily. ETFBKMT family.</text>
</comment>
<evidence type="ECO:0000256" key="7">
    <source>
        <dbReference type="ARBA" id="ARBA00041867"/>
    </source>
</evidence>
<feature type="region of interest" description="Disordered" evidence="9">
    <location>
        <begin position="1"/>
        <end position="43"/>
    </location>
</feature>
<dbReference type="InterPro" id="IPR029063">
    <property type="entry name" value="SAM-dependent_MTases_sf"/>
</dbReference>
<dbReference type="EMBL" id="LSYV01000544">
    <property type="protein sequence ID" value="KXZ41329.1"/>
    <property type="molecule type" value="Genomic_DNA"/>
</dbReference>
<dbReference type="HAMAP" id="MF_00735">
    <property type="entry name" value="Methyltr_PrmA"/>
    <property type="match status" value="1"/>
</dbReference>
<evidence type="ECO:0000256" key="5">
    <source>
        <dbReference type="ARBA" id="ARBA00022691"/>
    </source>
</evidence>
<dbReference type="AlphaFoldDB" id="A0A150FUR3"/>
<evidence type="ECO:0000256" key="3">
    <source>
        <dbReference type="ARBA" id="ARBA00022603"/>
    </source>
</evidence>
<reference evidence="11" key="1">
    <citation type="journal article" date="2016" name="Nat. Commun.">
        <title>The Gonium pectorale genome demonstrates co-option of cell cycle regulation during the evolution of multicellularity.</title>
        <authorList>
            <person name="Hanschen E.R."/>
            <person name="Marriage T.N."/>
            <person name="Ferris P.J."/>
            <person name="Hamaji T."/>
            <person name="Toyoda A."/>
            <person name="Fujiyama A."/>
            <person name="Neme R."/>
            <person name="Noguchi H."/>
            <person name="Minakuchi Y."/>
            <person name="Suzuki M."/>
            <person name="Kawai-Toyooka H."/>
            <person name="Smith D.R."/>
            <person name="Sparks H."/>
            <person name="Anderson J."/>
            <person name="Bakaric R."/>
            <person name="Luria V."/>
            <person name="Karger A."/>
            <person name="Kirschner M.W."/>
            <person name="Durand P.M."/>
            <person name="Michod R.E."/>
            <person name="Nozaki H."/>
            <person name="Olson B.J."/>
        </authorList>
    </citation>
    <scope>NUCLEOTIDE SEQUENCE [LARGE SCALE GENOMIC DNA]</scope>
    <source>
        <strain evidence="11">NIES-2863</strain>
    </source>
</reference>
<dbReference type="STRING" id="33097.A0A150FUR3"/>
<evidence type="ECO:0000313" key="10">
    <source>
        <dbReference type="EMBL" id="KXZ41329.1"/>
    </source>
</evidence>
<feature type="compositionally biased region" description="Low complexity" evidence="9">
    <location>
        <begin position="31"/>
        <end position="43"/>
    </location>
</feature>
<keyword evidence="11" id="KW-1185">Reference proteome</keyword>
<keyword evidence="2" id="KW-0963">Cytoplasm</keyword>
<dbReference type="Gene3D" id="3.40.50.150">
    <property type="entry name" value="Vaccinia Virus protein VP39"/>
    <property type="match status" value="1"/>
</dbReference>
<evidence type="ECO:0000256" key="6">
    <source>
        <dbReference type="ARBA" id="ARBA00037932"/>
    </source>
</evidence>
<evidence type="ECO:0000313" key="11">
    <source>
        <dbReference type="Proteomes" id="UP000075714"/>
    </source>
</evidence>
<dbReference type="InterPro" id="IPR004498">
    <property type="entry name" value="Ribosomal_PrmA_MeTrfase"/>
</dbReference>
<evidence type="ECO:0000256" key="4">
    <source>
        <dbReference type="ARBA" id="ARBA00022679"/>
    </source>
</evidence>
<organism evidence="10 11">
    <name type="scientific">Gonium pectorale</name>
    <name type="common">Green alga</name>
    <dbReference type="NCBI Taxonomy" id="33097"/>
    <lineage>
        <taxon>Eukaryota</taxon>
        <taxon>Viridiplantae</taxon>
        <taxon>Chlorophyta</taxon>
        <taxon>core chlorophytes</taxon>
        <taxon>Chlorophyceae</taxon>
        <taxon>CS clade</taxon>
        <taxon>Chlamydomonadales</taxon>
        <taxon>Volvocaceae</taxon>
        <taxon>Gonium</taxon>
    </lineage>
</organism>
<evidence type="ECO:0000256" key="2">
    <source>
        <dbReference type="ARBA" id="ARBA00022490"/>
    </source>
</evidence>